<evidence type="ECO:0000256" key="3">
    <source>
        <dbReference type="ARBA" id="ARBA00023163"/>
    </source>
</evidence>
<keyword evidence="2" id="KW-0238">DNA-binding</keyword>
<evidence type="ECO:0000256" key="1">
    <source>
        <dbReference type="ARBA" id="ARBA00023015"/>
    </source>
</evidence>
<proteinExistence type="predicted"/>
<feature type="domain" description="HTH araC/xylS-type" evidence="4">
    <location>
        <begin position="123"/>
        <end position="220"/>
    </location>
</feature>
<dbReference type="Pfam" id="PF12833">
    <property type="entry name" value="HTH_18"/>
    <property type="match status" value="1"/>
</dbReference>
<organism evidence="5 6">
    <name type="scientific">Pseudomonas nitroreducens</name>
    <dbReference type="NCBI Taxonomy" id="46680"/>
    <lineage>
        <taxon>Bacteria</taxon>
        <taxon>Pseudomonadati</taxon>
        <taxon>Pseudomonadota</taxon>
        <taxon>Gammaproteobacteria</taxon>
        <taxon>Pseudomonadales</taxon>
        <taxon>Pseudomonadaceae</taxon>
        <taxon>Pseudomonas</taxon>
    </lineage>
</organism>
<evidence type="ECO:0000313" key="5">
    <source>
        <dbReference type="EMBL" id="OWP48381.1"/>
    </source>
</evidence>
<evidence type="ECO:0000313" key="6">
    <source>
        <dbReference type="Proteomes" id="UP000198145"/>
    </source>
</evidence>
<evidence type="ECO:0000256" key="2">
    <source>
        <dbReference type="ARBA" id="ARBA00023125"/>
    </source>
</evidence>
<accession>A0A246F5I0</accession>
<dbReference type="RefSeq" id="WP_088420956.1">
    <property type="nucleotide sequence ID" value="NZ_NJBA01000009.1"/>
</dbReference>
<evidence type="ECO:0000259" key="4">
    <source>
        <dbReference type="PROSITE" id="PS01124"/>
    </source>
</evidence>
<dbReference type="GO" id="GO:0043565">
    <property type="term" value="F:sequence-specific DNA binding"/>
    <property type="evidence" value="ECO:0007669"/>
    <property type="project" value="InterPro"/>
</dbReference>
<dbReference type="EMBL" id="NJBA01000009">
    <property type="protein sequence ID" value="OWP48381.1"/>
    <property type="molecule type" value="Genomic_DNA"/>
</dbReference>
<keyword evidence="3" id="KW-0804">Transcription</keyword>
<protein>
    <submittedName>
        <fullName evidence="5">AraC family transcriptional regulator</fullName>
    </submittedName>
</protein>
<reference evidence="5 6" key="1">
    <citation type="submission" date="2017-06" db="EMBL/GenBank/DDBJ databases">
        <title>Draft genome of Pseudomonas nitroreducens DF05.</title>
        <authorList>
            <person name="Iyer R."/>
        </authorList>
    </citation>
    <scope>NUCLEOTIDE SEQUENCE [LARGE SCALE GENOMIC DNA]</scope>
    <source>
        <strain evidence="5 6">DF05</strain>
    </source>
</reference>
<dbReference type="InterPro" id="IPR018060">
    <property type="entry name" value="HTH_AraC"/>
</dbReference>
<dbReference type="SMART" id="SM00342">
    <property type="entry name" value="HTH_ARAC"/>
    <property type="match status" value="1"/>
</dbReference>
<sequence>MQTTEQAWQGELWLGADCCLVVGTTGHARTHAHYAHQLLMAREGEVSALIDEQPQQAGLLVIASNQRHAILDSDQRAVTLFAEPLAFELADLERLCRQVGPDLQGLASGLRELPRRQLDPRLEKALQRIRALDDSALPAHALAEEASLSLSQLERLFSGTLGLSVRRLVLWQRLRQALRLAMAGESLTSAAITAGFADSAHFSRSVRSQFGIRADLTLRQLKLRLLD</sequence>
<dbReference type="PANTHER" id="PTHR46796">
    <property type="entry name" value="HTH-TYPE TRANSCRIPTIONAL ACTIVATOR RHAS-RELATED"/>
    <property type="match status" value="1"/>
</dbReference>
<dbReference type="Proteomes" id="UP000198145">
    <property type="component" value="Unassembled WGS sequence"/>
</dbReference>
<dbReference type="PROSITE" id="PS01124">
    <property type="entry name" value="HTH_ARAC_FAMILY_2"/>
    <property type="match status" value="1"/>
</dbReference>
<dbReference type="Gene3D" id="1.10.10.60">
    <property type="entry name" value="Homeodomain-like"/>
    <property type="match status" value="1"/>
</dbReference>
<name>A0A246F5I0_PSENT</name>
<keyword evidence="1" id="KW-0805">Transcription regulation</keyword>
<gene>
    <name evidence="5" type="ORF">CEG18_23595</name>
</gene>
<dbReference type="AlphaFoldDB" id="A0A246F5I0"/>
<dbReference type="GO" id="GO:0003700">
    <property type="term" value="F:DNA-binding transcription factor activity"/>
    <property type="evidence" value="ECO:0007669"/>
    <property type="project" value="InterPro"/>
</dbReference>
<dbReference type="InterPro" id="IPR050204">
    <property type="entry name" value="AraC_XylS_family_regulators"/>
</dbReference>
<comment type="caution">
    <text evidence="5">The sequence shown here is derived from an EMBL/GenBank/DDBJ whole genome shotgun (WGS) entry which is preliminary data.</text>
</comment>
<dbReference type="STRING" id="46680.GCA_000807755_06665"/>